<dbReference type="AlphaFoldDB" id="A0A437LYA3"/>
<dbReference type="RefSeq" id="WP_127745665.1">
    <property type="nucleotide sequence ID" value="NZ_SACN01000003.1"/>
</dbReference>
<reference evidence="1 2" key="1">
    <citation type="submission" date="2019-01" db="EMBL/GenBank/DDBJ databases">
        <authorList>
            <person name="Chen W.-M."/>
        </authorList>
    </citation>
    <scope>NUCLEOTIDE SEQUENCE [LARGE SCALE GENOMIC DNA]</scope>
    <source>
        <strain evidence="1 2">CCP-7</strain>
    </source>
</reference>
<comment type="caution">
    <text evidence="1">The sequence shown here is derived from an EMBL/GenBank/DDBJ whole genome shotgun (WGS) entry which is preliminary data.</text>
</comment>
<accession>A0A437LYA3</accession>
<proteinExistence type="predicted"/>
<evidence type="ECO:0000313" key="2">
    <source>
        <dbReference type="Proteomes" id="UP000282971"/>
    </source>
</evidence>
<dbReference type="OrthoDB" id="8253844at2"/>
<sequence>MPKTIIIDDSRSGRAVVGDVVRFNAVDRHGPLSIDINLLAWTVLRDRNPDIRDAAKAVAALAPDGAWRKLDGARNLLVTLGPLVIEGGAPFL</sequence>
<evidence type="ECO:0000313" key="1">
    <source>
        <dbReference type="EMBL" id="RVT90408.1"/>
    </source>
</evidence>
<keyword evidence="2" id="KW-1185">Reference proteome</keyword>
<dbReference type="EMBL" id="SACN01000003">
    <property type="protein sequence ID" value="RVT90408.1"/>
    <property type="molecule type" value="Genomic_DNA"/>
</dbReference>
<organism evidence="1 2">
    <name type="scientific">Sphingomonas crocodyli</name>
    <dbReference type="NCBI Taxonomy" id="1979270"/>
    <lineage>
        <taxon>Bacteria</taxon>
        <taxon>Pseudomonadati</taxon>
        <taxon>Pseudomonadota</taxon>
        <taxon>Alphaproteobacteria</taxon>
        <taxon>Sphingomonadales</taxon>
        <taxon>Sphingomonadaceae</taxon>
        <taxon>Sphingomonas</taxon>
    </lineage>
</organism>
<gene>
    <name evidence="1" type="ORF">EOD43_19290</name>
</gene>
<dbReference type="Proteomes" id="UP000282971">
    <property type="component" value="Unassembled WGS sequence"/>
</dbReference>
<protein>
    <submittedName>
        <fullName evidence="1">Uncharacterized protein</fullName>
    </submittedName>
</protein>
<name>A0A437LYA3_9SPHN</name>